<comment type="caution">
    <text evidence="1">The sequence shown here is derived from an EMBL/GenBank/DDBJ whole genome shotgun (WGS) entry which is preliminary data.</text>
</comment>
<organism evidence="1 2">
    <name type="scientific">Acetobacterium bakii</name>
    <dbReference type="NCBI Taxonomy" id="52689"/>
    <lineage>
        <taxon>Bacteria</taxon>
        <taxon>Bacillati</taxon>
        <taxon>Bacillota</taxon>
        <taxon>Clostridia</taxon>
        <taxon>Eubacteriales</taxon>
        <taxon>Eubacteriaceae</taxon>
        <taxon>Acetobacterium</taxon>
    </lineage>
</organism>
<name>A0A0L6U696_9FIRM</name>
<reference evidence="2" key="1">
    <citation type="submission" date="2015-07" db="EMBL/GenBank/DDBJ databases">
        <title>Draft genome sequence of Acetobacterium bakii DSM 8293, a potential psychrophilic chemical producer through syngas fermentation.</title>
        <authorList>
            <person name="Song Y."/>
            <person name="Hwang S."/>
            <person name="Cho B.-K."/>
        </authorList>
    </citation>
    <scope>NUCLEOTIDE SEQUENCE [LARGE SCALE GENOMIC DNA]</scope>
    <source>
        <strain evidence="2">DSM 8239</strain>
    </source>
</reference>
<accession>A0A0L6U696</accession>
<dbReference type="STRING" id="52689.AKG39_01745"/>
<sequence length="69" mass="7792">MRANALVFLHLKFIYDKIKKHVSQSLDGEKNAMGPRIQKRSARTQVTVHTEIELTRTGSIENSADALKV</sequence>
<gene>
    <name evidence="1" type="ORF">AKG39_01745</name>
</gene>
<dbReference type="EMBL" id="LGYO01000005">
    <property type="protein sequence ID" value="KNZ43320.1"/>
    <property type="molecule type" value="Genomic_DNA"/>
</dbReference>
<protein>
    <submittedName>
        <fullName evidence="1">Uncharacterized protein</fullName>
    </submittedName>
</protein>
<proteinExistence type="predicted"/>
<evidence type="ECO:0000313" key="1">
    <source>
        <dbReference type="EMBL" id="KNZ43320.1"/>
    </source>
</evidence>
<keyword evidence="2" id="KW-1185">Reference proteome</keyword>
<dbReference type="Proteomes" id="UP000036873">
    <property type="component" value="Unassembled WGS sequence"/>
</dbReference>
<evidence type="ECO:0000313" key="2">
    <source>
        <dbReference type="Proteomes" id="UP000036873"/>
    </source>
</evidence>
<dbReference type="AlphaFoldDB" id="A0A0L6U696"/>